<sequence>MLTRQTSNAHEDFRALTRALDTELNARYGAMQAAYDRHNVIDPIETALVGYEGTTPMACGCFKIIDAQTVEIKRMFVMPAYRRRGFSSRILAELESWACTLGYQRARLETGKSQPEAIALYRKCGYEVVENFPPYVGMDNSVCMQKSLRSNDG</sequence>
<dbReference type="InterPro" id="IPR000182">
    <property type="entry name" value="GNAT_dom"/>
</dbReference>
<evidence type="ECO:0000313" key="5">
    <source>
        <dbReference type="Proteomes" id="UP000231638"/>
    </source>
</evidence>
<dbReference type="EMBL" id="DLUG01000070">
    <property type="protein sequence ID" value="DAB36879.1"/>
    <property type="molecule type" value="Genomic_DNA"/>
</dbReference>
<feature type="domain" description="N-acetyltransferase" evidence="3">
    <location>
        <begin position="11"/>
        <end position="149"/>
    </location>
</feature>
<name>A0A2D3WIH1_9BACT</name>
<evidence type="ECO:0000313" key="4">
    <source>
        <dbReference type="EMBL" id="DAB36879.1"/>
    </source>
</evidence>
<dbReference type="STRING" id="366522.GCA_001548055_00070"/>
<dbReference type="PANTHER" id="PTHR43877:SF2">
    <property type="entry name" value="AMINOALKYLPHOSPHONATE N-ACETYLTRANSFERASE-RELATED"/>
    <property type="match status" value="1"/>
</dbReference>
<dbReference type="PROSITE" id="PS51186">
    <property type="entry name" value="GNAT"/>
    <property type="match status" value="1"/>
</dbReference>
<dbReference type="GO" id="GO:0016747">
    <property type="term" value="F:acyltransferase activity, transferring groups other than amino-acyl groups"/>
    <property type="evidence" value="ECO:0007669"/>
    <property type="project" value="InterPro"/>
</dbReference>
<proteinExistence type="predicted"/>
<gene>
    <name evidence="4" type="ORF">CFH80_02525</name>
</gene>
<dbReference type="InterPro" id="IPR016181">
    <property type="entry name" value="Acyl_CoA_acyltransferase"/>
</dbReference>
<dbReference type="CDD" id="cd04301">
    <property type="entry name" value="NAT_SF"/>
    <property type="match status" value="1"/>
</dbReference>
<dbReference type="Proteomes" id="UP000231638">
    <property type="component" value="Unassembled WGS sequence"/>
</dbReference>
<keyword evidence="2" id="KW-0012">Acyltransferase</keyword>
<keyword evidence="1 4" id="KW-0808">Transferase</keyword>
<dbReference type="PANTHER" id="PTHR43877">
    <property type="entry name" value="AMINOALKYLPHOSPHONATE N-ACETYLTRANSFERASE-RELATED-RELATED"/>
    <property type="match status" value="1"/>
</dbReference>
<evidence type="ECO:0000259" key="3">
    <source>
        <dbReference type="PROSITE" id="PS51186"/>
    </source>
</evidence>
<organism evidence="4 5">
    <name type="scientific">Sulfurospirillum cavolei</name>
    <dbReference type="NCBI Taxonomy" id="366522"/>
    <lineage>
        <taxon>Bacteria</taxon>
        <taxon>Pseudomonadati</taxon>
        <taxon>Campylobacterota</taxon>
        <taxon>Epsilonproteobacteria</taxon>
        <taxon>Campylobacterales</taxon>
        <taxon>Sulfurospirillaceae</taxon>
        <taxon>Sulfurospirillum</taxon>
    </lineage>
</organism>
<dbReference type="Pfam" id="PF00583">
    <property type="entry name" value="Acetyltransf_1"/>
    <property type="match status" value="1"/>
</dbReference>
<protein>
    <submittedName>
        <fullName evidence="4">GNAT family N-acetyltransferase</fullName>
    </submittedName>
</protein>
<reference evidence="4 5" key="1">
    <citation type="journal article" date="2017" name="Front. Microbiol.">
        <title>Comparative Genomic Analysis of the Class Epsilonproteobacteria and Proposed Reclassification to Epsilonbacteraeota (phyl. nov.).</title>
        <authorList>
            <person name="Waite D.W."/>
            <person name="Vanwonterghem I."/>
            <person name="Rinke C."/>
            <person name="Parks D.H."/>
            <person name="Zhang Y."/>
            <person name="Takai K."/>
            <person name="Sievert S.M."/>
            <person name="Simon J."/>
            <person name="Campbell B.J."/>
            <person name="Hanson T.E."/>
            <person name="Woyke T."/>
            <person name="Klotz M.G."/>
            <person name="Hugenholtz P."/>
        </authorList>
    </citation>
    <scope>NUCLEOTIDE SEQUENCE [LARGE SCALE GENOMIC DNA]</scope>
    <source>
        <strain evidence="4">UBA11420</strain>
    </source>
</reference>
<accession>A0A2D3WIH1</accession>
<evidence type="ECO:0000256" key="1">
    <source>
        <dbReference type="ARBA" id="ARBA00022679"/>
    </source>
</evidence>
<evidence type="ECO:0000256" key="2">
    <source>
        <dbReference type="ARBA" id="ARBA00023315"/>
    </source>
</evidence>
<dbReference type="AlphaFoldDB" id="A0A2D3WIH1"/>
<dbReference type="InterPro" id="IPR050832">
    <property type="entry name" value="Bact_Acetyltransf"/>
</dbReference>
<comment type="caution">
    <text evidence="4">The sequence shown here is derived from an EMBL/GenBank/DDBJ whole genome shotgun (WGS) entry which is preliminary data.</text>
</comment>
<dbReference type="Gene3D" id="3.40.630.30">
    <property type="match status" value="1"/>
</dbReference>
<dbReference type="SUPFAM" id="SSF55729">
    <property type="entry name" value="Acyl-CoA N-acyltransferases (Nat)"/>
    <property type="match status" value="1"/>
</dbReference>